<dbReference type="Proteomes" id="UP000275267">
    <property type="component" value="Unassembled WGS sequence"/>
</dbReference>
<evidence type="ECO:0000313" key="3">
    <source>
        <dbReference type="Proteomes" id="UP000275267"/>
    </source>
</evidence>
<feature type="region of interest" description="Disordered" evidence="1">
    <location>
        <begin position="66"/>
        <end position="101"/>
    </location>
</feature>
<protein>
    <submittedName>
        <fullName evidence="2">Cellulase</fullName>
    </submittedName>
</protein>
<gene>
    <name evidence="2" type="ORF">C2845_PM15G21970</name>
</gene>
<name>A0A3L6Q531_PANMI</name>
<evidence type="ECO:0000313" key="2">
    <source>
        <dbReference type="EMBL" id="RLM73769.1"/>
    </source>
</evidence>
<organism evidence="2 3">
    <name type="scientific">Panicum miliaceum</name>
    <name type="common">Proso millet</name>
    <name type="synonym">Broomcorn millet</name>
    <dbReference type="NCBI Taxonomy" id="4540"/>
    <lineage>
        <taxon>Eukaryota</taxon>
        <taxon>Viridiplantae</taxon>
        <taxon>Streptophyta</taxon>
        <taxon>Embryophyta</taxon>
        <taxon>Tracheophyta</taxon>
        <taxon>Spermatophyta</taxon>
        <taxon>Magnoliopsida</taxon>
        <taxon>Liliopsida</taxon>
        <taxon>Poales</taxon>
        <taxon>Poaceae</taxon>
        <taxon>PACMAD clade</taxon>
        <taxon>Panicoideae</taxon>
        <taxon>Panicodae</taxon>
        <taxon>Paniceae</taxon>
        <taxon>Panicinae</taxon>
        <taxon>Panicum</taxon>
        <taxon>Panicum sect. Panicum</taxon>
    </lineage>
</organism>
<dbReference type="OrthoDB" id="10257085at2759"/>
<reference evidence="3" key="1">
    <citation type="journal article" date="2019" name="Nat. Commun.">
        <title>The genome of broomcorn millet.</title>
        <authorList>
            <person name="Zou C."/>
            <person name="Miki D."/>
            <person name="Li D."/>
            <person name="Tang Q."/>
            <person name="Xiao L."/>
            <person name="Rajput S."/>
            <person name="Deng P."/>
            <person name="Jia W."/>
            <person name="Huang R."/>
            <person name="Zhang M."/>
            <person name="Sun Y."/>
            <person name="Hu J."/>
            <person name="Fu X."/>
            <person name="Schnable P.S."/>
            <person name="Li F."/>
            <person name="Zhang H."/>
            <person name="Feng B."/>
            <person name="Zhu X."/>
            <person name="Liu R."/>
            <person name="Schnable J.C."/>
            <person name="Zhu J.-K."/>
            <person name="Zhang H."/>
        </authorList>
    </citation>
    <scope>NUCLEOTIDE SEQUENCE [LARGE SCALE GENOMIC DNA]</scope>
</reference>
<dbReference type="EMBL" id="PQIB02000013">
    <property type="protein sequence ID" value="RLM73769.1"/>
    <property type="molecule type" value="Genomic_DNA"/>
</dbReference>
<dbReference type="STRING" id="4540.A0A3L6Q531"/>
<keyword evidence="3" id="KW-1185">Reference proteome</keyword>
<dbReference type="AlphaFoldDB" id="A0A3L6Q531"/>
<comment type="caution">
    <text evidence="2">The sequence shown here is derived from an EMBL/GenBank/DDBJ whole genome shotgun (WGS) entry which is preliminary data.</text>
</comment>
<sequence>MATCEEQNREREREPLCRQWLPGLQLYKAHSDSYICTLVLGTSSFQASQYTPGGLIWLRGPLACQRRQIQRPHGPPHSPGTSGAAPPSSVPSSMAAHGWEEQAGKFKVEETALVADSTGGLTRTEK</sequence>
<proteinExistence type="predicted"/>
<accession>A0A3L6Q531</accession>
<feature type="compositionally biased region" description="Low complexity" evidence="1">
    <location>
        <begin position="79"/>
        <end position="97"/>
    </location>
</feature>
<evidence type="ECO:0000256" key="1">
    <source>
        <dbReference type="SAM" id="MobiDB-lite"/>
    </source>
</evidence>